<evidence type="ECO:0000313" key="2">
    <source>
        <dbReference type="Proteomes" id="UP000054558"/>
    </source>
</evidence>
<proteinExistence type="predicted"/>
<dbReference type="STRING" id="105231.A0A1Y1IQP6"/>
<accession>A0A1Y1IQP6</accession>
<dbReference type="CDD" id="cd14726">
    <property type="entry name" value="TraB_PrgY-like"/>
    <property type="match status" value="1"/>
</dbReference>
<gene>
    <name evidence="1" type="ORF">KFL_007060040</name>
</gene>
<dbReference type="OrthoDB" id="48306at2759"/>
<evidence type="ECO:0008006" key="3">
    <source>
        <dbReference type="Google" id="ProtNLM"/>
    </source>
</evidence>
<protein>
    <recommendedName>
        <fullName evidence="3">TraB family protein</fullName>
    </recommendedName>
</protein>
<dbReference type="OMA" id="MSYLRYV"/>
<dbReference type="AlphaFoldDB" id="A0A1Y1IQP6"/>
<organism evidence="1 2">
    <name type="scientific">Klebsormidium nitens</name>
    <name type="common">Green alga</name>
    <name type="synonym">Ulothrix nitens</name>
    <dbReference type="NCBI Taxonomy" id="105231"/>
    <lineage>
        <taxon>Eukaryota</taxon>
        <taxon>Viridiplantae</taxon>
        <taxon>Streptophyta</taxon>
        <taxon>Klebsormidiophyceae</taxon>
        <taxon>Klebsormidiales</taxon>
        <taxon>Klebsormidiaceae</taxon>
        <taxon>Klebsormidium</taxon>
    </lineage>
</organism>
<reference evidence="1 2" key="1">
    <citation type="journal article" date="2014" name="Nat. Commun.">
        <title>Klebsormidium flaccidum genome reveals primary factors for plant terrestrial adaptation.</title>
        <authorList>
            <person name="Hori K."/>
            <person name="Maruyama F."/>
            <person name="Fujisawa T."/>
            <person name="Togashi T."/>
            <person name="Yamamoto N."/>
            <person name="Seo M."/>
            <person name="Sato S."/>
            <person name="Yamada T."/>
            <person name="Mori H."/>
            <person name="Tajima N."/>
            <person name="Moriyama T."/>
            <person name="Ikeuchi M."/>
            <person name="Watanabe M."/>
            <person name="Wada H."/>
            <person name="Kobayashi K."/>
            <person name="Saito M."/>
            <person name="Masuda T."/>
            <person name="Sasaki-Sekimoto Y."/>
            <person name="Mashiguchi K."/>
            <person name="Awai K."/>
            <person name="Shimojima M."/>
            <person name="Masuda S."/>
            <person name="Iwai M."/>
            <person name="Nobusawa T."/>
            <person name="Narise T."/>
            <person name="Kondo S."/>
            <person name="Saito H."/>
            <person name="Sato R."/>
            <person name="Murakawa M."/>
            <person name="Ihara Y."/>
            <person name="Oshima-Yamada Y."/>
            <person name="Ohtaka K."/>
            <person name="Satoh M."/>
            <person name="Sonobe K."/>
            <person name="Ishii M."/>
            <person name="Ohtani R."/>
            <person name="Kanamori-Sato M."/>
            <person name="Honoki R."/>
            <person name="Miyazaki D."/>
            <person name="Mochizuki H."/>
            <person name="Umetsu J."/>
            <person name="Higashi K."/>
            <person name="Shibata D."/>
            <person name="Kamiya Y."/>
            <person name="Sato N."/>
            <person name="Nakamura Y."/>
            <person name="Tabata S."/>
            <person name="Ida S."/>
            <person name="Kurokawa K."/>
            <person name="Ohta H."/>
        </authorList>
    </citation>
    <scope>NUCLEOTIDE SEQUENCE [LARGE SCALE GENOMIC DNA]</scope>
    <source>
        <strain evidence="1 2">NIES-2285</strain>
    </source>
</reference>
<dbReference type="InterPro" id="IPR046345">
    <property type="entry name" value="TraB_PrgY-like"/>
</dbReference>
<evidence type="ECO:0000313" key="1">
    <source>
        <dbReference type="EMBL" id="GAQ90947.1"/>
    </source>
</evidence>
<dbReference type="PANTHER" id="PTHR21530">
    <property type="entry name" value="PHEROMONE SHUTDOWN PROTEIN"/>
    <property type="match status" value="1"/>
</dbReference>
<dbReference type="Proteomes" id="UP000054558">
    <property type="component" value="Unassembled WGS sequence"/>
</dbReference>
<keyword evidence="2" id="KW-1185">Reference proteome</keyword>
<dbReference type="EMBL" id="DF237655">
    <property type="protein sequence ID" value="GAQ90947.1"/>
    <property type="molecule type" value="Genomic_DNA"/>
</dbReference>
<dbReference type="InterPro" id="IPR002816">
    <property type="entry name" value="TraB/PrgY/GumN_fam"/>
</dbReference>
<name>A0A1Y1IQP6_KLENI</name>
<dbReference type="Pfam" id="PF01963">
    <property type="entry name" value="TraB_PrgY_gumN"/>
    <property type="match status" value="1"/>
</dbReference>
<sequence length="293" mass="33309">MPSLLERLGLGQQAAVGPASGAAWVRRYSMPTTPLLERETIVYMRSVRTGSEVYLIGTAHVSKASAEEVKEVIHLVRPQYVGVELDAERAEKLMSGKMYEDQGSRGLLATLRELMHAPGDIGQKVLTVAMRSMYKMLRDTGLEPGLEFKVAMEEAQKVNAEIVLLDRPAQETMARLREVLSLWDIVKLFTRRIDPNEVPPVLRDMGQITPQNIEETTEQLKTREAVRQITAFMEKLFPDVVRVMVHERDEIIFNRLRQLRGCIVAVVGMAHVDGIERLWKEYEDYGVDEVEEF</sequence>
<dbReference type="PANTHER" id="PTHR21530:SF5">
    <property type="entry name" value="TRAB FAMILY PROTEIN"/>
    <property type="match status" value="1"/>
</dbReference>